<dbReference type="EMBL" id="LT598455">
    <property type="protein sequence ID" value="SCU87542.1"/>
    <property type="molecule type" value="Genomic_DNA"/>
</dbReference>
<keyword evidence="2" id="KW-1185">Reference proteome</keyword>
<reference evidence="1" key="1">
    <citation type="submission" date="2016-03" db="EMBL/GenBank/DDBJ databases">
        <authorList>
            <person name="Ploux O."/>
        </authorList>
    </citation>
    <scope>NUCLEOTIDE SEQUENCE [LARGE SCALE GENOMIC DNA]</scope>
</reference>
<dbReference type="AlphaFoldDB" id="A0A1G4JBX2"/>
<accession>A0A1G4JBX2</accession>
<sequence length="154" mass="17090">MVCRWVASYIDPGARLGALLALARLRCRSSRDTRLHCSHSLARPFLALARYSTTRLVPLVPGPASSGSALISPLTPFFFSLWVCPPSSFFSPSARLANQHCRYRNRSCHQDKVSKSRSSAGNQLVGALHAIVLLDHHTEKSLYQLPLSDTREIF</sequence>
<name>A0A1G4JBX2_9SACH</name>
<protein>
    <submittedName>
        <fullName evidence="1">LADA_0E04632g1_1</fullName>
    </submittedName>
</protein>
<proteinExistence type="predicted"/>
<gene>
    <name evidence="1" type="ORF">LADA_0E04632G</name>
</gene>
<evidence type="ECO:0000313" key="2">
    <source>
        <dbReference type="Proteomes" id="UP000190274"/>
    </source>
</evidence>
<evidence type="ECO:0000313" key="1">
    <source>
        <dbReference type="EMBL" id="SCU87542.1"/>
    </source>
</evidence>
<dbReference type="Proteomes" id="UP000190274">
    <property type="component" value="Chromosome E"/>
</dbReference>
<organism evidence="1 2">
    <name type="scientific">Lachancea dasiensis</name>
    <dbReference type="NCBI Taxonomy" id="1072105"/>
    <lineage>
        <taxon>Eukaryota</taxon>
        <taxon>Fungi</taxon>
        <taxon>Dikarya</taxon>
        <taxon>Ascomycota</taxon>
        <taxon>Saccharomycotina</taxon>
        <taxon>Saccharomycetes</taxon>
        <taxon>Saccharomycetales</taxon>
        <taxon>Saccharomycetaceae</taxon>
        <taxon>Lachancea</taxon>
    </lineage>
</organism>